<dbReference type="InterPro" id="IPR050266">
    <property type="entry name" value="AB_hydrolase_sf"/>
</dbReference>
<dbReference type="NCBIfam" id="TIGR01250">
    <property type="entry name" value="pro_imino_pep_2"/>
    <property type="match status" value="1"/>
</dbReference>
<evidence type="ECO:0000313" key="7">
    <source>
        <dbReference type="Proteomes" id="UP000648257"/>
    </source>
</evidence>
<proteinExistence type="inferred from homology"/>
<dbReference type="InterPro" id="IPR002410">
    <property type="entry name" value="Peptidase_S33"/>
</dbReference>
<name>A0ABR6WZS8_9BURK</name>
<dbReference type="InterPro" id="IPR000073">
    <property type="entry name" value="AB_hydrolase_1"/>
</dbReference>
<keyword evidence="7" id="KW-1185">Reference proteome</keyword>
<dbReference type="PRINTS" id="PR00793">
    <property type="entry name" value="PROAMNOPTASE"/>
</dbReference>
<evidence type="ECO:0000256" key="2">
    <source>
        <dbReference type="ARBA" id="ARBA00022801"/>
    </source>
</evidence>
<evidence type="ECO:0000256" key="4">
    <source>
        <dbReference type="SAM" id="SignalP"/>
    </source>
</evidence>
<dbReference type="Proteomes" id="UP000648257">
    <property type="component" value="Unassembled WGS sequence"/>
</dbReference>
<dbReference type="GO" id="GO:0016787">
    <property type="term" value="F:hydrolase activity"/>
    <property type="evidence" value="ECO:0007669"/>
    <property type="project" value="UniProtKB-KW"/>
</dbReference>
<dbReference type="EMBL" id="JACOFW010000002">
    <property type="protein sequence ID" value="MBC3806154.1"/>
    <property type="molecule type" value="Genomic_DNA"/>
</dbReference>
<feature type="signal peptide" evidence="4">
    <location>
        <begin position="1"/>
        <end position="21"/>
    </location>
</feature>
<comment type="similarity">
    <text evidence="1 3">Belongs to the peptidase S33 family.</text>
</comment>
<protein>
    <submittedName>
        <fullName evidence="6">Proline iminopeptidase-family hydrolase</fullName>
    </submittedName>
</protein>
<reference evidence="6 7" key="1">
    <citation type="submission" date="2020-08" db="EMBL/GenBank/DDBJ databases">
        <title>Novel species isolated from subtropical streams in China.</title>
        <authorList>
            <person name="Lu H."/>
        </authorList>
    </citation>
    <scope>NUCLEOTIDE SEQUENCE [LARGE SCALE GENOMIC DNA]</scope>
    <source>
        <strain evidence="6 7">KACC 16656</strain>
    </source>
</reference>
<keyword evidence="4" id="KW-0732">Signal</keyword>
<comment type="caution">
    <text evidence="6">The sequence shown here is derived from an EMBL/GenBank/DDBJ whole genome shotgun (WGS) entry which is preliminary data.</text>
</comment>
<dbReference type="PROSITE" id="PS51257">
    <property type="entry name" value="PROKAR_LIPOPROTEIN"/>
    <property type="match status" value="1"/>
</dbReference>
<dbReference type="InterPro" id="IPR005945">
    <property type="entry name" value="Pro_imino_pep"/>
</dbReference>
<feature type="domain" description="AB hydrolase-1" evidence="5">
    <location>
        <begin position="80"/>
        <end position="332"/>
    </location>
</feature>
<dbReference type="PANTHER" id="PTHR43798">
    <property type="entry name" value="MONOACYLGLYCEROL LIPASE"/>
    <property type="match status" value="1"/>
</dbReference>
<feature type="chain" id="PRO_5047248568" evidence="4">
    <location>
        <begin position="22"/>
        <end position="352"/>
    </location>
</feature>
<dbReference type="InterPro" id="IPR029058">
    <property type="entry name" value="AB_hydrolase_fold"/>
</dbReference>
<dbReference type="Pfam" id="PF00561">
    <property type="entry name" value="Abhydrolase_1"/>
    <property type="match status" value="1"/>
</dbReference>
<organism evidence="6 7">
    <name type="scientific">Undibacterium seohonense</name>
    <dbReference type="NCBI Taxonomy" id="1344950"/>
    <lineage>
        <taxon>Bacteria</taxon>
        <taxon>Pseudomonadati</taxon>
        <taxon>Pseudomonadota</taxon>
        <taxon>Betaproteobacteria</taxon>
        <taxon>Burkholderiales</taxon>
        <taxon>Oxalobacteraceae</taxon>
        <taxon>Undibacterium</taxon>
    </lineage>
</organism>
<dbReference type="RefSeq" id="WP_186921007.1">
    <property type="nucleotide sequence ID" value="NZ_JACOFW010000002.1"/>
</dbReference>
<dbReference type="PANTHER" id="PTHR43798:SF33">
    <property type="entry name" value="HYDROLASE, PUTATIVE (AFU_ORTHOLOGUE AFUA_2G14860)-RELATED"/>
    <property type="match status" value="1"/>
</dbReference>
<dbReference type="Gene3D" id="3.40.50.1820">
    <property type="entry name" value="alpha/beta hydrolase"/>
    <property type="match status" value="1"/>
</dbReference>
<evidence type="ECO:0000259" key="5">
    <source>
        <dbReference type="Pfam" id="PF00561"/>
    </source>
</evidence>
<evidence type="ECO:0000256" key="1">
    <source>
        <dbReference type="ARBA" id="ARBA00010088"/>
    </source>
</evidence>
<dbReference type="PIRSF" id="PIRSF005539">
    <property type="entry name" value="Pept_S33_TRI_F1"/>
    <property type="match status" value="1"/>
</dbReference>
<evidence type="ECO:0000313" key="6">
    <source>
        <dbReference type="EMBL" id="MBC3806154.1"/>
    </source>
</evidence>
<keyword evidence="2 3" id="KW-0378">Hydrolase</keyword>
<accession>A0ABR6WZS8</accession>
<sequence>MKFIWSCLMLLALGACNKPVADQAKLAENTSPNKPSSSYLDYSGRDDLLSGGVKLITINTPKGAFKVWTKRVGNNPKIKVLLLHGGPGMTHEYFEVFDSYFPNAGIEYYYYDQLGSHFSDQPDDQSLVDLPRYVEEVEQVRKALGLDASNFYLLGHSWGGILAMEYALKYQQNLKALIISNMVDSIPAYNDYAQKVLMPAMDQAVLKETQALEAAGKYEDPRYMELLIPHHYEKHVLRMPQATWPDPVNRSFKHVNAKIYVSMQGPSELGASGKLLKWDRSADLLAITVPTLTIGGQHDTMDPLYMAAMAAKVKHGRALTCPNGSHMSMYDDSVNYFTGLIRFIQDVDQAKF</sequence>
<dbReference type="SUPFAM" id="SSF53474">
    <property type="entry name" value="alpha/beta-Hydrolases"/>
    <property type="match status" value="1"/>
</dbReference>
<gene>
    <name evidence="6" type="ORF">H8K52_02195</name>
</gene>
<evidence type="ECO:0000256" key="3">
    <source>
        <dbReference type="PIRNR" id="PIRNR005539"/>
    </source>
</evidence>